<evidence type="ECO:0000256" key="1">
    <source>
        <dbReference type="SAM" id="MobiDB-lite"/>
    </source>
</evidence>
<name>A0A699K4S6_TANCI</name>
<protein>
    <submittedName>
        <fullName evidence="2">Uncharacterized protein</fullName>
    </submittedName>
</protein>
<dbReference type="AlphaFoldDB" id="A0A699K4S6"/>
<organism evidence="2">
    <name type="scientific">Tanacetum cinerariifolium</name>
    <name type="common">Dalmatian daisy</name>
    <name type="synonym">Chrysanthemum cinerariifolium</name>
    <dbReference type="NCBI Taxonomy" id="118510"/>
    <lineage>
        <taxon>Eukaryota</taxon>
        <taxon>Viridiplantae</taxon>
        <taxon>Streptophyta</taxon>
        <taxon>Embryophyta</taxon>
        <taxon>Tracheophyta</taxon>
        <taxon>Spermatophyta</taxon>
        <taxon>Magnoliopsida</taxon>
        <taxon>eudicotyledons</taxon>
        <taxon>Gunneridae</taxon>
        <taxon>Pentapetalae</taxon>
        <taxon>asterids</taxon>
        <taxon>campanulids</taxon>
        <taxon>Asterales</taxon>
        <taxon>Asteraceae</taxon>
        <taxon>Asteroideae</taxon>
        <taxon>Anthemideae</taxon>
        <taxon>Anthemidinae</taxon>
        <taxon>Tanacetum</taxon>
    </lineage>
</organism>
<reference evidence="2" key="1">
    <citation type="journal article" date="2019" name="Sci. Rep.">
        <title>Draft genome of Tanacetum cinerariifolium, the natural source of mosquito coil.</title>
        <authorList>
            <person name="Yamashiro T."/>
            <person name="Shiraishi A."/>
            <person name="Satake H."/>
            <person name="Nakayama K."/>
        </authorList>
    </citation>
    <scope>NUCLEOTIDE SEQUENCE</scope>
</reference>
<evidence type="ECO:0000313" key="2">
    <source>
        <dbReference type="EMBL" id="GFA76202.1"/>
    </source>
</evidence>
<accession>A0A699K4S6</accession>
<dbReference type="EMBL" id="BKCJ010483043">
    <property type="protein sequence ID" value="GFA76202.1"/>
    <property type="molecule type" value="Genomic_DNA"/>
</dbReference>
<sequence length="241" mass="27325">MTKINKKQYIDDVRVMNYLLHAIPNDIYNSVDTCKTAQKCGNELKAKEGESLEYVYEILTTLLNIMDRNNVCPIPVSINTKLSRGVTRGFSRRQAYNRNDAISSSNHQKFSTPTNNRLRTSSNTKNQAVIQDGRVDIQTKTAGYVGNANMNAGKQNMNQVFNAGNGSNQNDEKNDFMLDNSFRDETLEELTAAVIMMARIQPADENAMTEPTYYEKAFSEVNALHKMIPTWVHEHKNHGKH</sequence>
<proteinExistence type="predicted"/>
<comment type="caution">
    <text evidence="2">The sequence shown here is derived from an EMBL/GenBank/DDBJ whole genome shotgun (WGS) entry which is preliminary data.</text>
</comment>
<feature type="region of interest" description="Disordered" evidence="1">
    <location>
        <begin position="97"/>
        <end position="121"/>
    </location>
</feature>
<gene>
    <name evidence="2" type="ORF">Tci_648174</name>
</gene>